<keyword evidence="4" id="KW-1185">Reference proteome</keyword>
<evidence type="ECO:0000259" key="2">
    <source>
        <dbReference type="Pfam" id="PF03807"/>
    </source>
</evidence>
<reference evidence="3 4" key="1">
    <citation type="journal article" date="2019" name="Int. J. Syst. Evol. Microbiol.">
        <title>The Global Catalogue of Microorganisms (GCM) 10K type strain sequencing project: providing services to taxonomists for standard genome sequencing and annotation.</title>
        <authorList>
            <consortium name="The Broad Institute Genomics Platform"/>
            <consortium name="The Broad Institute Genome Sequencing Center for Infectious Disease"/>
            <person name="Wu L."/>
            <person name="Ma J."/>
        </authorList>
    </citation>
    <scope>NUCLEOTIDE SEQUENCE [LARGE SCALE GENOMIC DNA]</scope>
    <source>
        <strain evidence="3 4">JCM 14307</strain>
    </source>
</reference>
<evidence type="ECO:0000256" key="1">
    <source>
        <dbReference type="ARBA" id="ARBA00023002"/>
    </source>
</evidence>
<organism evidence="3 4">
    <name type="scientific">Kribbella yunnanensis</name>
    <dbReference type="NCBI Taxonomy" id="190194"/>
    <lineage>
        <taxon>Bacteria</taxon>
        <taxon>Bacillati</taxon>
        <taxon>Actinomycetota</taxon>
        <taxon>Actinomycetes</taxon>
        <taxon>Propionibacteriales</taxon>
        <taxon>Kribbellaceae</taxon>
        <taxon>Kribbella</taxon>
    </lineage>
</organism>
<sequence length="218" mass="22061">MAEALGRHWVSAGHEVMIGGRDPGRASATAERIGATSGSLQEATTYGEVVLLAVPAEVVVSVVTQLSVAPGTVLIDCTNALDHSDFTLAQPAVASAISQAVPHAHVVKAFNLAAEAVWRTAPHTFDGVPLGVPLCTDDSAALAQVSELVRAVGCTPVPAGGLARARLLEATAALAIGMWVTGADVRATFPPLAAAFGDTHPTELSSRRASADAASTGV</sequence>
<dbReference type="SUPFAM" id="SSF51735">
    <property type="entry name" value="NAD(P)-binding Rossmann-fold domains"/>
    <property type="match status" value="1"/>
</dbReference>
<dbReference type="PANTHER" id="PTHR14239">
    <property type="entry name" value="DUDULIN-RELATED"/>
    <property type="match status" value="1"/>
</dbReference>
<proteinExistence type="predicted"/>
<gene>
    <name evidence="3" type="ORF">GCM10009745_55560</name>
</gene>
<comment type="caution">
    <text evidence="3">The sequence shown here is derived from an EMBL/GenBank/DDBJ whole genome shotgun (WGS) entry which is preliminary data.</text>
</comment>
<dbReference type="PANTHER" id="PTHR14239:SF10">
    <property type="entry name" value="REDUCTASE"/>
    <property type="match status" value="1"/>
</dbReference>
<dbReference type="InterPro" id="IPR028939">
    <property type="entry name" value="P5C_Rdtase_cat_N"/>
</dbReference>
<dbReference type="Gene3D" id="3.40.50.720">
    <property type="entry name" value="NAD(P)-binding Rossmann-like Domain"/>
    <property type="match status" value="1"/>
</dbReference>
<accession>A0ABN2IAJ0</accession>
<dbReference type="EMBL" id="BAAANF010000018">
    <property type="protein sequence ID" value="GAA1701387.1"/>
    <property type="molecule type" value="Genomic_DNA"/>
</dbReference>
<keyword evidence="1" id="KW-0560">Oxidoreductase</keyword>
<dbReference type="Proteomes" id="UP001500280">
    <property type="component" value="Unassembled WGS sequence"/>
</dbReference>
<dbReference type="Pfam" id="PF03807">
    <property type="entry name" value="F420_oxidored"/>
    <property type="match status" value="1"/>
</dbReference>
<evidence type="ECO:0000313" key="4">
    <source>
        <dbReference type="Proteomes" id="UP001500280"/>
    </source>
</evidence>
<feature type="domain" description="Pyrroline-5-carboxylate reductase catalytic N-terminal" evidence="2">
    <location>
        <begin position="1"/>
        <end position="79"/>
    </location>
</feature>
<dbReference type="InterPro" id="IPR036291">
    <property type="entry name" value="NAD(P)-bd_dom_sf"/>
</dbReference>
<dbReference type="InterPro" id="IPR051267">
    <property type="entry name" value="STEAP_metalloreductase"/>
</dbReference>
<protein>
    <submittedName>
        <fullName evidence="3">NAD(P)-binding domain-containing protein</fullName>
    </submittedName>
</protein>
<name>A0ABN2IAJ0_9ACTN</name>
<evidence type="ECO:0000313" key="3">
    <source>
        <dbReference type="EMBL" id="GAA1701387.1"/>
    </source>
</evidence>